<comment type="cofactor">
    <cofactor evidence="1 13">
        <name>FAD</name>
        <dbReference type="ChEBI" id="CHEBI:57692"/>
    </cofactor>
</comment>
<dbReference type="HAMAP" id="MF_01876">
    <property type="entry name" value="PsiMP_glycosidase"/>
    <property type="match status" value="1"/>
</dbReference>
<evidence type="ECO:0000256" key="8">
    <source>
        <dbReference type="ARBA" id="ARBA00023002"/>
    </source>
</evidence>
<dbReference type="InterPro" id="IPR002173">
    <property type="entry name" value="Carboh/pur_kinase_PfkB_CS"/>
</dbReference>
<evidence type="ECO:0000256" key="4">
    <source>
        <dbReference type="ARBA" id="ARBA00022723"/>
    </source>
</evidence>
<keyword evidence="9" id="KW-1015">Disulfide bond</keyword>
<evidence type="ECO:0000256" key="10">
    <source>
        <dbReference type="ARBA" id="ARBA00023211"/>
    </source>
</evidence>
<evidence type="ECO:0000256" key="2">
    <source>
        <dbReference type="ARBA" id="ARBA00022630"/>
    </source>
</evidence>
<dbReference type="InterPro" id="IPR029056">
    <property type="entry name" value="Ribokinase-like"/>
</dbReference>
<sequence>MRGAKIASGVQAALREGRPVVALESTIITHGLPRPINYETALEAEAAVRRGGAEPATIAVIDGVAHVGLDKSQLARVAESTRALKASRASLAHALALGKGWVAGLTVSGTMALAHRAGIRVFATGGIGGVHRGAESSMDISADLVELGRTRVGVFCSGAKSILDIPRTLEYLETQGVPVLSFNPSGEFPAFYSSCSGLYVPSISSPAEAAAVLAHNERLGLENGVLFGVPIPKQFEPQGAKIQAAVETAVRESIALGIDKRGKEATPWLLRRVSQLAAESVQSNIGLMLNNAHTAAQCAVELCKMIPKTSALAQGAALPVTPPRIVVLGAAAVDVCAHGKPTARSTVPGHIQLSVGGVAHNVARAAHAMSKPFAVQLIAPLAADVFGQYVKQDMSTFGMRTDGLVEHEGRTPACNLLLDDGDLVAGVADMDMTAAITPEFVRETIGKTQPSVVAIDANLSPEAVRVVLEERACRNFSVVYEPTSVAKCGRIIEAHQQSALSLPRVDVATPNAFELRQMASLIKRAPVDTQLALDTLHIPFSEKQRLVSDAIAVMEFTDTLFVKLGAHGVLVVWRSPDGLRISHSPAPKVDPAAVINTTGAGDTFTGAVLALLESRDPVYIATLAQQAAVLSLQTLLLLVPTFVYLSHRGSINVYESVRYSDDSFVNGAQFAQLSQGSGPPPAAEQLENGNNNFLHGMKSLWEHVKSDAWPLPKPAPAAESTQQKPNQVISDLAAFTEEAVSGAYAPKMSNDTARQELGRATWKFLHTLTLRFPEKPTEQQSKDFKEFFRLFSLLYPCGDCAAHFQQLLKEMPPQAASRKNAASWLCGAHNKVNARLGKPEFDCNLLDSAYDCGCAPSADADAAALATLRPADATGVAHVMT</sequence>
<accession>A0AAF0EXL1</accession>
<evidence type="ECO:0000256" key="3">
    <source>
        <dbReference type="ARBA" id="ARBA00022679"/>
    </source>
</evidence>
<dbReference type="GO" id="GO:0004730">
    <property type="term" value="F:pseudouridylate synthase activity"/>
    <property type="evidence" value="ECO:0007669"/>
    <property type="project" value="InterPro"/>
</dbReference>
<keyword evidence="2 13" id="KW-0285">Flavoprotein</keyword>
<dbReference type="Gene3D" id="3.40.1190.20">
    <property type="match status" value="1"/>
</dbReference>
<reference evidence="15" key="1">
    <citation type="submission" date="2023-03" db="EMBL/GenBank/DDBJ databases">
        <title>Mating type loci evolution in Malassezia.</title>
        <authorList>
            <person name="Coelho M.A."/>
        </authorList>
    </citation>
    <scope>NUCLEOTIDE SEQUENCE</scope>
    <source>
        <strain evidence="15">CBS 11721</strain>
    </source>
</reference>
<dbReference type="SUPFAM" id="SSF69000">
    <property type="entry name" value="FAD-dependent thiol oxidase"/>
    <property type="match status" value="1"/>
</dbReference>
<dbReference type="InterPro" id="IPR017905">
    <property type="entry name" value="ERV/ALR_sulphydryl_oxidase"/>
</dbReference>
<dbReference type="GO" id="GO:0046872">
    <property type="term" value="F:metal ion binding"/>
    <property type="evidence" value="ECO:0007669"/>
    <property type="project" value="UniProtKB-KW"/>
</dbReference>
<keyword evidence="3" id="KW-0808">Transferase</keyword>
<dbReference type="GO" id="GO:0016798">
    <property type="term" value="F:hydrolase activity, acting on glycosyl bonds"/>
    <property type="evidence" value="ECO:0007669"/>
    <property type="project" value="UniProtKB-KW"/>
</dbReference>
<dbReference type="InterPro" id="IPR011611">
    <property type="entry name" value="PfkB_dom"/>
</dbReference>
<evidence type="ECO:0000259" key="14">
    <source>
        <dbReference type="PROSITE" id="PS51324"/>
    </source>
</evidence>
<dbReference type="EC" id="1.8.3.2" evidence="13"/>
<evidence type="ECO:0000256" key="7">
    <source>
        <dbReference type="ARBA" id="ARBA00022827"/>
    </source>
</evidence>
<keyword evidence="4" id="KW-0479">Metal-binding</keyword>
<organism evidence="15 16">
    <name type="scientific">Malassezia cuniculi</name>
    <dbReference type="NCBI Taxonomy" id="948313"/>
    <lineage>
        <taxon>Eukaryota</taxon>
        <taxon>Fungi</taxon>
        <taxon>Dikarya</taxon>
        <taxon>Basidiomycota</taxon>
        <taxon>Ustilaginomycotina</taxon>
        <taxon>Malasseziomycetes</taxon>
        <taxon>Malasseziales</taxon>
        <taxon>Malasseziaceae</taxon>
        <taxon>Malassezia</taxon>
    </lineage>
</organism>
<dbReference type="SUPFAM" id="SSF53613">
    <property type="entry name" value="Ribokinase-like"/>
    <property type="match status" value="1"/>
</dbReference>
<dbReference type="PROSITE" id="PS00584">
    <property type="entry name" value="PFKB_KINASES_2"/>
    <property type="match status" value="1"/>
</dbReference>
<dbReference type="PROSITE" id="PS51324">
    <property type="entry name" value="ERV_ALR"/>
    <property type="match status" value="1"/>
</dbReference>
<dbReference type="Proteomes" id="UP001219933">
    <property type="component" value="Chromosome 2"/>
</dbReference>
<evidence type="ECO:0000256" key="9">
    <source>
        <dbReference type="ARBA" id="ARBA00023157"/>
    </source>
</evidence>
<evidence type="ECO:0000256" key="5">
    <source>
        <dbReference type="ARBA" id="ARBA00022777"/>
    </source>
</evidence>
<keyword evidence="7 13" id="KW-0274">FAD</keyword>
<evidence type="ECO:0000256" key="1">
    <source>
        <dbReference type="ARBA" id="ARBA00001974"/>
    </source>
</evidence>
<evidence type="ECO:0000313" key="15">
    <source>
        <dbReference type="EMBL" id="WFD34478.1"/>
    </source>
</evidence>
<protein>
    <recommendedName>
        <fullName evidence="13">Sulfhydryl oxidase</fullName>
        <ecNumber evidence="13">1.8.3.2</ecNumber>
    </recommendedName>
</protein>
<dbReference type="Pfam" id="PF04777">
    <property type="entry name" value="Evr1_Alr"/>
    <property type="match status" value="1"/>
</dbReference>
<dbReference type="GO" id="GO:0016972">
    <property type="term" value="F:thiol oxidase activity"/>
    <property type="evidence" value="ECO:0007669"/>
    <property type="project" value="UniProtKB-EC"/>
</dbReference>
<keyword evidence="10" id="KW-0464">Manganese</keyword>
<gene>
    <name evidence="15" type="ORF">MCUN1_001319</name>
</gene>
<dbReference type="AlphaFoldDB" id="A0AAF0EXL1"/>
<keyword evidence="6" id="KW-0378">Hydrolase</keyword>
<dbReference type="SUPFAM" id="SSF110581">
    <property type="entry name" value="Indigoidine synthase A-like"/>
    <property type="match status" value="1"/>
</dbReference>
<dbReference type="InterPro" id="IPR036774">
    <property type="entry name" value="ERV/ALR_sulphydryl_oxid_sf"/>
</dbReference>
<keyword evidence="16" id="KW-1185">Reference proteome</keyword>
<keyword evidence="11" id="KW-0456">Lyase</keyword>
<comment type="catalytic activity">
    <reaction evidence="13">
        <text>2 R'C(R)SH + O2 = R'C(R)S-S(R)CR' + H2O2</text>
        <dbReference type="Rhea" id="RHEA:17357"/>
        <dbReference type="ChEBI" id="CHEBI:15379"/>
        <dbReference type="ChEBI" id="CHEBI:16240"/>
        <dbReference type="ChEBI" id="CHEBI:16520"/>
        <dbReference type="ChEBI" id="CHEBI:17412"/>
        <dbReference type="EC" id="1.8.3.2"/>
    </reaction>
</comment>
<evidence type="ECO:0000256" key="12">
    <source>
        <dbReference type="ARBA" id="ARBA00023295"/>
    </source>
</evidence>
<dbReference type="Gene3D" id="1.20.120.310">
    <property type="entry name" value="ERV/ALR sulfhydryl oxidase domain"/>
    <property type="match status" value="1"/>
</dbReference>
<dbReference type="GO" id="GO:0005737">
    <property type="term" value="C:cytoplasm"/>
    <property type="evidence" value="ECO:0007669"/>
    <property type="project" value="TreeGrafter"/>
</dbReference>
<dbReference type="InterPro" id="IPR007342">
    <property type="entry name" value="PsuG"/>
</dbReference>
<keyword evidence="8 13" id="KW-0560">Oxidoreductase</keyword>
<feature type="domain" description="ERV/ALR sulfhydryl oxidase" evidence="14">
    <location>
        <begin position="750"/>
        <end position="850"/>
    </location>
</feature>
<dbReference type="InterPro" id="IPR022830">
    <property type="entry name" value="Indigdn_synthA-like"/>
</dbReference>
<evidence type="ECO:0000313" key="16">
    <source>
        <dbReference type="Proteomes" id="UP001219933"/>
    </source>
</evidence>
<dbReference type="Pfam" id="PF00294">
    <property type="entry name" value="PfkB"/>
    <property type="match status" value="1"/>
</dbReference>
<dbReference type="GO" id="GO:0016301">
    <property type="term" value="F:kinase activity"/>
    <property type="evidence" value="ECO:0007669"/>
    <property type="project" value="UniProtKB-KW"/>
</dbReference>
<dbReference type="PANTHER" id="PTHR42909:SF1">
    <property type="entry name" value="CARBOHYDRATE KINASE PFKB DOMAIN-CONTAINING PROTEIN"/>
    <property type="match status" value="1"/>
</dbReference>
<keyword evidence="5" id="KW-0418">Kinase</keyword>
<keyword evidence="12" id="KW-0326">Glycosidase</keyword>
<name>A0AAF0EXL1_9BASI</name>
<dbReference type="EMBL" id="CP119878">
    <property type="protein sequence ID" value="WFD34478.1"/>
    <property type="molecule type" value="Genomic_DNA"/>
</dbReference>
<dbReference type="Pfam" id="PF04227">
    <property type="entry name" value="Indigoidine_A"/>
    <property type="match status" value="1"/>
</dbReference>
<dbReference type="Gene3D" id="3.40.1790.10">
    <property type="entry name" value="Indigoidine synthase domain"/>
    <property type="match status" value="1"/>
</dbReference>
<evidence type="ECO:0000256" key="6">
    <source>
        <dbReference type="ARBA" id="ARBA00022801"/>
    </source>
</evidence>
<proteinExistence type="inferred from homology"/>
<dbReference type="PANTHER" id="PTHR42909">
    <property type="entry name" value="ZGC:136858"/>
    <property type="match status" value="1"/>
</dbReference>
<evidence type="ECO:0000256" key="11">
    <source>
        <dbReference type="ARBA" id="ARBA00023239"/>
    </source>
</evidence>
<dbReference type="FunFam" id="1.20.120.310:FF:000002">
    <property type="entry name" value="Sulfhydryl oxidase"/>
    <property type="match status" value="1"/>
</dbReference>
<evidence type="ECO:0000256" key="13">
    <source>
        <dbReference type="RuleBase" id="RU371123"/>
    </source>
</evidence>